<sequence>MKERVLVKIAEETAATTLKVDRSDVNIDVAEARGGMAVTIRTPLPIPNLEDTAAITAGTPVLERVARVQEQLRDRIGQITGREVTRVNVTITGAVIAEQKRVR</sequence>
<dbReference type="AlphaFoldDB" id="A0A9X1RZU8"/>
<dbReference type="EMBL" id="JAGTTM010000001">
    <property type="protein sequence ID" value="MCC2028602.1"/>
    <property type="molecule type" value="Genomic_DNA"/>
</dbReference>
<evidence type="ECO:0000313" key="2">
    <source>
        <dbReference type="Proteomes" id="UP001139289"/>
    </source>
</evidence>
<comment type="caution">
    <text evidence="1">The sequence shown here is derived from an EMBL/GenBank/DDBJ whole genome shotgun (WGS) entry which is preliminary data.</text>
</comment>
<reference evidence="1" key="1">
    <citation type="submission" date="2021-04" db="EMBL/GenBank/DDBJ databases">
        <title>Microbacterium tenobrionis sp. nov. and Microbacterium allomyrinae sp. nov., isolated from larvae of Tenobrio molitor and Allomyrina dichotoma, respectively.</title>
        <authorList>
            <person name="Lee S.D."/>
        </authorList>
    </citation>
    <scope>NUCLEOTIDE SEQUENCE</scope>
    <source>
        <strain evidence="1">YMB-B2</strain>
    </source>
</reference>
<protein>
    <submittedName>
        <fullName evidence="1">NTP pyrophosphohydrolase</fullName>
    </submittedName>
</protein>
<keyword evidence="2" id="KW-1185">Reference proteome</keyword>
<evidence type="ECO:0000313" key="1">
    <source>
        <dbReference type="EMBL" id="MCC2028602.1"/>
    </source>
</evidence>
<dbReference type="Proteomes" id="UP001139289">
    <property type="component" value="Unassembled WGS sequence"/>
</dbReference>
<organism evidence="1 2">
    <name type="scientific">Microbacterium tenebrionis</name>
    <dbReference type="NCBI Taxonomy" id="2830665"/>
    <lineage>
        <taxon>Bacteria</taxon>
        <taxon>Bacillati</taxon>
        <taxon>Actinomycetota</taxon>
        <taxon>Actinomycetes</taxon>
        <taxon>Micrococcales</taxon>
        <taxon>Microbacteriaceae</taxon>
        <taxon>Microbacterium</taxon>
    </lineage>
</organism>
<proteinExistence type="predicted"/>
<accession>A0A9X1RZU8</accession>
<gene>
    <name evidence="1" type="ORF">KEC56_03515</name>
</gene>
<dbReference type="RefSeq" id="WP_175987212.1">
    <property type="nucleotide sequence ID" value="NZ_JAGTTM010000001.1"/>
</dbReference>
<name>A0A9X1RZU8_9MICO</name>